<evidence type="ECO:0000313" key="2">
    <source>
        <dbReference type="EMBL" id="PZQ10912.1"/>
    </source>
</evidence>
<reference evidence="2 3" key="1">
    <citation type="submission" date="2017-08" db="EMBL/GenBank/DDBJ databases">
        <title>Infants hospitalized years apart are colonized by the same room-sourced microbial strains.</title>
        <authorList>
            <person name="Brooks B."/>
            <person name="Olm M.R."/>
            <person name="Firek B.A."/>
            <person name="Baker R."/>
            <person name="Thomas B.C."/>
            <person name="Morowitz M.J."/>
            <person name="Banfield J.F."/>
        </authorList>
    </citation>
    <scope>NUCLEOTIDE SEQUENCE [LARGE SCALE GENOMIC DNA]</scope>
    <source>
        <strain evidence="2">S2_005_003_R2_43</strain>
    </source>
</reference>
<dbReference type="AlphaFoldDB" id="A0A2W5K0M6"/>
<comment type="caution">
    <text evidence="2">The sequence shown here is derived from an EMBL/GenBank/DDBJ whole genome shotgun (WGS) entry which is preliminary data.</text>
</comment>
<proteinExistence type="predicted"/>
<feature type="transmembrane region" description="Helical" evidence="1">
    <location>
        <begin position="41"/>
        <end position="58"/>
    </location>
</feature>
<dbReference type="Proteomes" id="UP000249577">
    <property type="component" value="Unassembled WGS sequence"/>
</dbReference>
<sequence length="62" mass="6762">MKTILLIVGLLLVASGGLWFLQGLGIVTWPQESFMIAQTQWAWYGGATALIGLALVVWSRKS</sequence>
<accession>A0A2W5K0M6</accession>
<keyword evidence="1" id="KW-0812">Transmembrane</keyword>
<gene>
    <name evidence="2" type="ORF">DI565_19190</name>
</gene>
<evidence type="ECO:0000256" key="1">
    <source>
        <dbReference type="SAM" id="Phobius"/>
    </source>
</evidence>
<keyword evidence="1" id="KW-1133">Transmembrane helix</keyword>
<protein>
    <submittedName>
        <fullName evidence="2">Uncharacterized protein</fullName>
    </submittedName>
</protein>
<name>A0A2W5K0M6_ANCNO</name>
<keyword evidence="1" id="KW-0472">Membrane</keyword>
<organism evidence="2 3">
    <name type="scientific">Ancylobacter novellus</name>
    <name type="common">Thiobacillus novellus</name>
    <dbReference type="NCBI Taxonomy" id="921"/>
    <lineage>
        <taxon>Bacteria</taxon>
        <taxon>Pseudomonadati</taxon>
        <taxon>Pseudomonadota</taxon>
        <taxon>Alphaproteobacteria</taxon>
        <taxon>Hyphomicrobiales</taxon>
        <taxon>Xanthobacteraceae</taxon>
        <taxon>Ancylobacter</taxon>
    </lineage>
</organism>
<evidence type="ECO:0000313" key="3">
    <source>
        <dbReference type="Proteomes" id="UP000249577"/>
    </source>
</evidence>
<dbReference type="EMBL" id="QFPN01000013">
    <property type="protein sequence ID" value="PZQ10912.1"/>
    <property type="molecule type" value="Genomic_DNA"/>
</dbReference>